<evidence type="ECO:0000313" key="2">
    <source>
        <dbReference type="EMBL" id="CAD9085476.1"/>
    </source>
</evidence>
<sequence length="183" mass="19701">MIINTTRRTQKPLGAFATPQTPKDGEGDGSPVPDLAPDKLVEGKPDVVLNVFSKANYKHGPGVSNNSSSSPSYAQVAATPPSDSDEETASPFTRSRKKSLFGGMSQSVPSSSPLVGKQGNKSDNSVNEEKLVKTHVDFSSARKKPKLERLNSIGLRNGFQDKVRLKSPAPLQEIKRLPKNYSP</sequence>
<evidence type="ECO:0000256" key="1">
    <source>
        <dbReference type="SAM" id="MobiDB-lite"/>
    </source>
</evidence>
<feature type="compositionally biased region" description="Polar residues" evidence="1">
    <location>
        <begin position="104"/>
        <end position="125"/>
    </location>
</feature>
<organism evidence="2">
    <name type="scientific">Percolomonas cosmopolitus</name>
    <dbReference type="NCBI Taxonomy" id="63605"/>
    <lineage>
        <taxon>Eukaryota</taxon>
        <taxon>Discoba</taxon>
        <taxon>Heterolobosea</taxon>
        <taxon>Tetramitia</taxon>
        <taxon>Eutetramitia</taxon>
        <taxon>Percolomonadidae</taxon>
        <taxon>Percolomonas</taxon>
    </lineage>
</organism>
<proteinExistence type="predicted"/>
<feature type="region of interest" description="Disordered" evidence="1">
    <location>
        <begin position="1"/>
        <end position="41"/>
    </location>
</feature>
<accession>A0A7S1KU13</accession>
<feature type="region of interest" description="Disordered" evidence="1">
    <location>
        <begin position="56"/>
        <end position="129"/>
    </location>
</feature>
<reference evidence="2" key="1">
    <citation type="submission" date="2021-01" db="EMBL/GenBank/DDBJ databases">
        <authorList>
            <person name="Corre E."/>
            <person name="Pelletier E."/>
            <person name="Niang G."/>
            <person name="Scheremetjew M."/>
            <person name="Finn R."/>
            <person name="Kale V."/>
            <person name="Holt S."/>
            <person name="Cochrane G."/>
            <person name="Meng A."/>
            <person name="Brown T."/>
            <person name="Cohen L."/>
        </authorList>
    </citation>
    <scope>NUCLEOTIDE SEQUENCE</scope>
    <source>
        <strain evidence="2">WS</strain>
    </source>
</reference>
<gene>
    <name evidence="2" type="ORF">PCOS0759_LOCUS8730</name>
</gene>
<name>A0A7S1KU13_9EUKA</name>
<feature type="region of interest" description="Disordered" evidence="1">
    <location>
        <begin position="164"/>
        <end position="183"/>
    </location>
</feature>
<dbReference type="EMBL" id="HBGD01010616">
    <property type="protein sequence ID" value="CAD9085476.1"/>
    <property type="molecule type" value="Transcribed_RNA"/>
</dbReference>
<protein>
    <submittedName>
        <fullName evidence="2">Uncharacterized protein</fullName>
    </submittedName>
</protein>
<dbReference type="AlphaFoldDB" id="A0A7S1KU13"/>